<evidence type="ECO:0000313" key="2">
    <source>
        <dbReference type="EMBL" id="MBB6209174.1"/>
    </source>
</evidence>
<keyword evidence="3" id="KW-1185">Reference proteome</keyword>
<dbReference type="EMBL" id="JACIIX010000001">
    <property type="protein sequence ID" value="MBB6209174.1"/>
    <property type="molecule type" value="Genomic_DNA"/>
</dbReference>
<sequence length="1575" mass="161271">MAEETTRVVEPEEIQLTSETPVSTSTVAEGPAQQAPQQTGDDELDGDMDAIERAIDDPSAASDENIAGLGTVHTGSRRDLDPSSLNLGIEARPTEEGQLNRDPVEAPAVTTVPQAAPEEQAAPARDGQQPEATVQQAPTPRRDDPVTETQVAGTQDTAIVQPAAAVEQAPLVQQAAPTLSQVQAAPVEETTVELPPAVAPGLSIGPQTTPEDTGLALNLNSLIPAAGETVRVVISGLPPGTVLNRGTQSGDTWILTGADLPGLVVTPPENYSGSVTMRIEATTTGLGGDSATSSYAVPLTVIPVADQPPVSITPANPVDEDTAVALNIDTRLVDTDGSEVLSVQLAGVPAGATLSAGTRNADGTWSLTSDQLAGLTMTPPKNFSGTINLTVTSTSTETANGDAKSSVASTSIVITPVADAADVTVKAATGKEDNDITLDVSAALTDTDGSEVMSVVISNVPAGAVLSQNGKALAAGPDGSYTLTPAQLAGLSVKPPVNSDDDFTLKISVTTTETANGNSKTVAVDLPVTVTPVADTPTLTGPVGTIAGTEDTAVTLDIASALTDSTNETLSIRIEGVPANATLKSGATLLSANADGSYTLRPEQLASLTLKPGENDRTPVTLKVTATSTEVNPAAVASEQQASTSIEIPITFKSVVDGGTLTLPPATGKEDSAISLSVTPVLKDASENVDFITINNIPTGAKFNVGHAGANGSWIVDKADISSLTVTPLDYSDDDFTLSVTLTVSDGFGNTITSDAQDLKVEVTPVANAPTLTGPVGTIPGTEGTAVTLDITSALTDMTNESLSIRIEGVPTNAILKSGDTTLTANPDHSYTLTPEQLKDLTLDPGKYYRTPVTLKVTATSTEANTAATASEQQASTSIEIPITFKSVVDGGTLTMSPATGKESSEIRLSVTPVLPDASETVDFITISNIPSGARFNVGHAGANGSWIVDKADISSLTVSPLDYSDDDFTLSVTLTVSDGFGNTITSDAQDLKVEVTPVANAPTLTGPVGTIPGTEGTAVTLDITSALTDMTNESLSIRIEGVPTNAILKSGDTTLTANPDHSYTLTPEQLKDLTLDPGKYYRTPVTLKVTATSTEANTAATASEQQASTSIEIPITFKSVVDGGTLTMTPATGKEDSVAISLSVTPVLKDASETVDHITISNIPSGATFNVGHAGANGTWIVDKADIGSLSVKPPANSDDDFTLSVTLTVSDGFGNTITSDAQDLAVTVRPTEDAPVASVAQAVVSTNEDVAVGLGLSAVKTDTDGSEDLTVEISGIPAGGKILDATGKVLGVSNGTLTLTEAQIKAAGGLDALQFKAPDNASGEWTLTVKATSTEKDTSFGVVSASDTTHVTIKVAPVVDADAQNFTLNSIGTKEGTDVALGIAIPGTLGADTDGSETVTKVTISGLDPNAKLVSSLDVPLVPNADGNYELTPSQLSGLKYRPAPDSDVDDVLSVTFSVKDQNPDGSQVATTEITKTMTVRIDAVAETPTLTLTDASGKIVSGPTLGNGARQLVEDAGDYPINLVAVTGDPGDANESVQSYRLRLRPRPVRPMTHLYLWCRSAITTAMVCSDR</sequence>
<dbReference type="Proteomes" id="UP000544872">
    <property type="component" value="Unassembled WGS sequence"/>
</dbReference>
<feature type="compositionally biased region" description="Polar residues" evidence="1">
    <location>
        <begin position="15"/>
        <end position="27"/>
    </location>
</feature>
<protein>
    <submittedName>
        <fullName evidence="2">Uncharacterized protein</fullName>
    </submittedName>
</protein>
<dbReference type="RefSeq" id="WP_184261143.1">
    <property type="nucleotide sequence ID" value="NZ_JACIIX010000001.1"/>
</dbReference>
<accession>A0A7W9ZF80</accession>
<feature type="compositionally biased region" description="Low complexity" evidence="1">
    <location>
        <begin position="115"/>
        <end position="124"/>
    </location>
</feature>
<gene>
    <name evidence="2" type="ORF">FHS48_000555</name>
</gene>
<comment type="caution">
    <text evidence="2">The sequence shown here is derived from an EMBL/GenBank/DDBJ whole genome shotgun (WGS) entry which is preliminary data.</text>
</comment>
<organism evidence="2 3">
    <name type="scientific">Novispirillum itersonii</name>
    <name type="common">Aquaspirillum itersonii</name>
    <dbReference type="NCBI Taxonomy" id="189"/>
    <lineage>
        <taxon>Bacteria</taxon>
        <taxon>Pseudomonadati</taxon>
        <taxon>Pseudomonadota</taxon>
        <taxon>Alphaproteobacteria</taxon>
        <taxon>Rhodospirillales</taxon>
        <taxon>Novispirillaceae</taxon>
        <taxon>Novispirillum</taxon>
    </lineage>
</organism>
<evidence type="ECO:0000313" key="3">
    <source>
        <dbReference type="Proteomes" id="UP000544872"/>
    </source>
</evidence>
<feature type="region of interest" description="Disordered" evidence="1">
    <location>
        <begin position="1"/>
        <end position="102"/>
    </location>
</feature>
<evidence type="ECO:0000256" key="1">
    <source>
        <dbReference type="SAM" id="MobiDB-lite"/>
    </source>
</evidence>
<proteinExistence type="predicted"/>
<reference evidence="2 3" key="1">
    <citation type="submission" date="2020-08" db="EMBL/GenBank/DDBJ databases">
        <title>Genomic Encyclopedia of Type Strains, Phase IV (KMG-IV): sequencing the most valuable type-strain genomes for metagenomic binning, comparative biology and taxonomic classification.</title>
        <authorList>
            <person name="Goeker M."/>
        </authorList>
    </citation>
    <scope>NUCLEOTIDE SEQUENCE [LARGE SCALE GENOMIC DNA]</scope>
    <source>
        <strain evidence="2 3">DSM 11590</strain>
    </source>
</reference>
<feature type="compositionally biased region" description="Basic and acidic residues" evidence="1">
    <location>
        <begin position="92"/>
        <end position="102"/>
    </location>
</feature>
<feature type="compositionally biased region" description="Basic and acidic residues" evidence="1">
    <location>
        <begin position="1"/>
        <end position="10"/>
    </location>
</feature>
<feature type="compositionally biased region" description="Acidic residues" evidence="1">
    <location>
        <begin position="40"/>
        <end position="49"/>
    </location>
</feature>
<feature type="region of interest" description="Disordered" evidence="1">
    <location>
        <begin position="115"/>
        <end position="151"/>
    </location>
</feature>
<name>A0A7W9ZF80_NOVIT</name>